<dbReference type="KEGG" id="aym:YM304_00610"/>
<protein>
    <recommendedName>
        <fullName evidence="3">TIGR03792 family protein</fullName>
    </recommendedName>
</protein>
<dbReference type="SUPFAM" id="SSF54909">
    <property type="entry name" value="Dimeric alpha+beta barrel"/>
    <property type="match status" value="1"/>
</dbReference>
<keyword evidence="2" id="KW-1185">Reference proteome</keyword>
<dbReference type="RefSeq" id="WP_015439623.1">
    <property type="nucleotide sequence ID" value="NC_020520.1"/>
</dbReference>
<dbReference type="InterPro" id="IPR011008">
    <property type="entry name" value="Dimeric_a/b-barrel"/>
</dbReference>
<dbReference type="EMBL" id="AP012057">
    <property type="protein sequence ID" value="BAN00375.1"/>
    <property type="molecule type" value="Genomic_DNA"/>
</dbReference>
<dbReference type="NCBIfam" id="TIGR03792">
    <property type="entry name" value="TIGR03792 family protein"/>
    <property type="match status" value="1"/>
</dbReference>
<organism evidence="1 2">
    <name type="scientific">Ilumatobacter coccineus (strain NBRC 103263 / KCTC 29153 / YM16-304)</name>
    <dbReference type="NCBI Taxonomy" id="1313172"/>
    <lineage>
        <taxon>Bacteria</taxon>
        <taxon>Bacillati</taxon>
        <taxon>Actinomycetota</taxon>
        <taxon>Acidimicrobiia</taxon>
        <taxon>Acidimicrobiales</taxon>
        <taxon>Ilumatobacteraceae</taxon>
        <taxon>Ilumatobacter</taxon>
    </lineage>
</organism>
<reference evidence="1 2" key="1">
    <citation type="journal article" date="2013" name="Int. J. Syst. Evol. Microbiol.">
        <title>Ilumatobacter nonamiense sp. nov. and Ilumatobacter coccineum sp. nov., isolated from seashore sand.</title>
        <authorList>
            <person name="Matsumoto A."/>
            <person name="Kasai H."/>
            <person name="Matsuo Y."/>
            <person name="Shizuri Y."/>
            <person name="Ichikawa N."/>
            <person name="Fujita N."/>
            <person name="Omura S."/>
            <person name="Takahashi Y."/>
        </authorList>
    </citation>
    <scope>NUCLEOTIDE SEQUENCE [LARGE SCALE GENOMIC DNA]</scope>
    <source>
        <strain evidence="2">NBRC 103263 / KCTC 29153 / YM16-304</strain>
    </source>
</reference>
<dbReference type="InterPro" id="IPR022512">
    <property type="entry name" value="CHP03792"/>
</dbReference>
<name>A0A6C7E536_ILUCY</name>
<evidence type="ECO:0000313" key="1">
    <source>
        <dbReference type="EMBL" id="BAN00375.1"/>
    </source>
</evidence>
<dbReference type="Proteomes" id="UP000011863">
    <property type="component" value="Chromosome"/>
</dbReference>
<dbReference type="OrthoDB" id="531457at2"/>
<gene>
    <name evidence="1" type="ORF">YM304_00610</name>
</gene>
<evidence type="ECO:0008006" key="3">
    <source>
        <dbReference type="Google" id="ProtNLM"/>
    </source>
</evidence>
<evidence type="ECO:0000313" key="2">
    <source>
        <dbReference type="Proteomes" id="UP000011863"/>
    </source>
</evidence>
<proteinExistence type="predicted"/>
<accession>A0A6C7E536</accession>
<sequence length="128" mass="14979">MSDGFRYTSDERLPVEVLVFDVAPEHVAEFLTVDHEVWTLGEAFIDGADHIPFLSKEVWLDDAHPGRITLTFVWESLDSWQQVGETTLQEALQARFDERFTHPVTLVRAYHEDSNYGIHRWSRFERTD</sequence>
<dbReference type="AlphaFoldDB" id="A0A6C7E536"/>